<evidence type="ECO:0000256" key="2">
    <source>
        <dbReference type="SAM" id="SignalP"/>
    </source>
</evidence>
<feature type="region of interest" description="Disordered" evidence="1">
    <location>
        <begin position="496"/>
        <end position="520"/>
    </location>
</feature>
<evidence type="ECO:0000256" key="1">
    <source>
        <dbReference type="SAM" id="MobiDB-lite"/>
    </source>
</evidence>
<organism evidence="3 4">
    <name type="scientific">Carnegiea gigantea</name>
    <dbReference type="NCBI Taxonomy" id="171969"/>
    <lineage>
        <taxon>Eukaryota</taxon>
        <taxon>Viridiplantae</taxon>
        <taxon>Streptophyta</taxon>
        <taxon>Embryophyta</taxon>
        <taxon>Tracheophyta</taxon>
        <taxon>Spermatophyta</taxon>
        <taxon>Magnoliopsida</taxon>
        <taxon>eudicotyledons</taxon>
        <taxon>Gunneridae</taxon>
        <taxon>Pentapetalae</taxon>
        <taxon>Caryophyllales</taxon>
        <taxon>Cactineae</taxon>
        <taxon>Cactaceae</taxon>
        <taxon>Cactoideae</taxon>
        <taxon>Echinocereeae</taxon>
        <taxon>Carnegiea</taxon>
    </lineage>
</organism>
<dbReference type="EMBL" id="JAKOGI010000541">
    <property type="protein sequence ID" value="KAJ8433428.1"/>
    <property type="molecule type" value="Genomic_DNA"/>
</dbReference>
<accession>A0A9Q1JYZ1</accession>
<name>A0A9Q1JYZ1_9CARY</name>
<dbReference type="Proteomes" id="UP001153076">
    <property type="component" value="Unassembled WGS sequence"/>
</dbReference>
<evidence type="ECO:0000313" key="4">
    <source>
        <dbReference type="Proteomes" id="UP001153076"/>
    </source>
</evidence>
<sequence>MGEASILGGVFLCASVFGMDVLTHCRDLLVANHLFDALYASLFIFDKCPNTMRSICKYWCPETSPLHTLKGEVSISLLDTHGFLGLPLSGFLYHEVVSPSKELKTSLGRSCTHLFIAYHILRQRFDHKPTIEEWIAFWFHGPVKYHSPMKSDRQSRVPLPINISLTIEVHGWNKSHSIFDELGMPKGEHTETFLATFLSCWLCMFILLHRTRKRPSILSFFGHPRRHLQRSWQNCCSADPGRKGGHIQWHFLYAWVAKYFQTYDFNDNVSSNLGMPKFSGFGRAKIFDLDKARELISFGKGFCWNSTIRHRMKEILIDNGQLHSKRRRDSSSDQNIQRDEGASGSKPKLKIVHSQKPLRSPILEIEDNTPQTKILGVSAAISVTPISAIHIHSVAMLVKAPDELKSIAVYTPDEQGTPNVQGSKLNYGKTIFPHPDGAKNIIDILDCNPRPTKCMGESKILILRRGWHMFLCHQEVTDFFGNDLCLNGSKSICTPNDDDEARSTPKADASQVPPPLRPSRALQDVPVFNVDALIREVHKSRDRMTGQVILDKMFRTPFERLHYVKDEFDGLYNLTNEREGDATPLKDKFKRLIH</sequence>
<proteinExistence type="predicted"/>
<feature type="signal peptide" evidence="2">
    <location>
        <begin position="1"/>
        <end position="18"/>
    </location>
</feature>
<feature type="chain" id="PRO_5040220435" description="Aminotransferase-like plant mobile domain-containing protein" evidence="2">
    <location>
        <begin position="19"/>
        <end position="594"/>
    </location>
</feature>
<evidence type="ECO:0008006" key="5">
    <source>
        <dbReference type="Google" id="ProtNLM"/>
    </source>
</evidence>
<feature type="region of interest" description="Disordered" evidence="1">
    <location>
        <begin position="321"/>
        <end position="350"/>
    </location>
</feature>
<dbReference type="AlphaFoldDB" id="A0A9Q1JYZ1"/>
<reference evidence="3" key="1">
    <citation type="submission" date="2022-04" db="EMBL/GenBank/DDBJ databases">
        <title>Carnegiea gigantea Genome sequencing and assembly v2.</title>
        <authorList>
            <person name="Copetti D."/>
            <person name="Sanderson M.J."/>
            <person name="Burquez A."/>
            <person name="Wojciechowski M.F."/>
        </authorList>
    </citation>
    <scope>NUCLEOTIDE SEQUENCE</scope>
    <source>
        <strain evidence="3">SGP5-SGP5p</strain>
        <tissue evidence="3">Aerial part</tissue>
    </source>
</reference>
<protein>
    <recommendedName>
        <fullName evidence="5">Aminotransferase-like plant mobile domain-containing protein</fullName>
    </recommendedName>
</protein>
<comment type="caution">
    <text evidence="3">The sequence shown here is derived from an EMBL/GenBank/DDBJ whole genome shotgun (WGS) entry which is preliminary data.</text>
</comment>
<gene>
    <name evidence="3" type="ORF">Cgig2_024764</name>
</gene>
<evidence type="ECO:0000313" key="3">
    <source>
        <dbReference type="EMBL" id="KAJ8433428.1"/>
    </source>
</evidence>
<keyword evidence="4" id="KW-1185">Reference proteome</keyword>
<keyword evidence="2" id="KW-0732">Signal</keyword>
<dbReference type="OrthoDB" id="1642709at2759"/>